<evidence type="ECO:0000256" key="3">
    <source>
        <dbReference type="ARBA" id="ARBA00022801"/>
    </source>
</evidence>
<feature type="region of interest" description="Disordered" evidence="5">
    <location>
        <begin position="160"/>
        <end position="187"/>
    </location>
</feature>
<dbReference type="InterPro" id="IPR001279">
    <property type="entry name" value="Metallo-B-lactamas"/>
</dbReference>
<dbReference type="RefSeq" id="WP_188607442.1">
    <property type="nucleotide sequence ID" value="NZ_BMGG01000001.1"/>
</dbReference>
<organism evidence="7 8">
    <name type="scientific">Chelatococcus reniformis</name>
    <dbReference type="NCBI Taxonomy" id="1494448"/>
    <lineage>
        <taxon>Bacteria</taxon>
        <taxon>Pseudomonadati</taxon>
        <taxon>Pseudomonadota</taxon>
        <taxon>Alphaproteobacteria</taxon>
        <taxon>Hyphomicrobiales</taxon>
        <taxon>Chelatococcaceae</taxon>
        <taxon>Chelatococcus</taxon>
    </lineage>
</organism>
<evidence type="ECO:0000259" key="6">
    <source>
        <dbReference type="SMART" id="SM00849"/>
    </source>
</evidence>
<dbReference type="Pfam" id="PF00753">
    <property type="entry name" value="Lactamase_B"/>
    <property type="match status" value="1"/>
</dbReference>
<evidence type="ECO:0000256" key="4">
    <source>
        <dbReference type="ARBA" id="ARBA00022833"/>
    </source>
</evidence>
<dbReference type="Gene3D" id="3.60.15.10">
    <property type="entry name" value="Ribonuclease Z/Hydroxyacylglutathione hydrolase-like"/>
    <property type="match status" value="1"/>
</dbReference>
<protein>
    <submittedName>
        <fullName evidence="7">MBL fold metallo-hydrolase</fullName>
    </submittedName>
</protein>
<dbReference type="GO" id="GO:0046872">
    <property type="term" value="F:metal ion binding"/>
    <property type="evidence" value="ECO:0007669"/>
    <property type="project" value="UniProtKB-KW"/>
</dbReference>
<dbReference type="GO" id="GO:0016787">
    <property type="term" value="F:hydrolase activity"/>
    <property type="evidence" value="ECO:0007669"/>
    <property type="project" value="UniProtKB-KW"/>
</dbReference>
<reference evidence="7" key="2">
    <citation type="submission" date="2020-09" db="EMBL/GenBank/DDBJ databases">
        <authorList>
            <person name="Sun Q."/>
            <person name="Zhou Y."/>
        </authorList>
    </citation>
    <scope>NUCLEOTIDE SEQUENCE</scope>
    <source>
        <strain evidence="7">CGMCC 1.12919</strain>
    </source>
</reference>
<sequence>MTRAAGTWRVGDATITRIDELTLKAFPFEALFPEGDPDTVARHGAELGPGSYDAANGLFVQSIHTWLVRTPHHVILIDTATGNDKPRPQAPPLDHLNEPYLARLAAAGVQPEEVDHVLLTHLHADHVGWNTRLDEGGRWVPTFPNATYLMSAGERAYNESLADGRTPEGRARPDPALGPAAREPSAGVYDDSVRPVIDRGIARFVPVDGSEVLDGLSFLPSPGHSIDHASIRLVSAGAEALFAGDVMHHPLQVAAPELNSCFCEFPEAALRSRAWALAYAADRDVTVFSTHFAESSAGRVRRAGERFAWQFL</sequence>
<accession>A0A916X7Z7</accession>
<gene>
    <name evidence="7" type="ORF">GCM10010994_04050</name>
</gene>
<dbReference type="SUPFAM" id="SSF56281">
    <property type="entry name" value="Metallo-hydrolase/oxidoreductase"/>
    <property type="match status" value="1"/>
</dbReference>
<name>A0A916X7Z7_9HYPH</name>
<evidence type="ECO:0000256" key="5">
    <source>
        <dbReference type="SAM" id="MobiDB-lite"/>
    </source>
</evidence>
<evidence type="ECO:0000313" key="8">
    <source>
        <dbReference type="Proteomes" id="UP000637002"/>
    </source>
</evidence>
<dbReference type="InterPro" id="IPR051013">
    <property type="entry name" value="MBL_superfamily_lactonases"/>
</dbReference>
<dbReference type="PANTHER" id="PTHR42978:SF6">
    <property type="entry name" value="QUORUM-QUENCHING LACTONASE YTNP-RELATED"/>
    <property type="match status" value="1"/>
</dbReference>
<keyword evidence="3" id="KW-0378">Hydrolase</keyword>
<dbReference type="Proteomes" id="UP000637002">
    <property type="component" value="Unassembled WGS sequence"/>
</dbReference>
<dbReference type="InterPro" id="IPR036866">
    <property type="entry name" value="RibonucZ/Hydroxyglut_hydro"/>
</dbReference>
<keyword evidence="2" id="KW-0479">Metal-binding</keyword>
<comment type="similarity">
    <text evidence="1">Belongs to the metallo-beta-lactamase superfamily.</text>
</comment>
<dbReference type="PANTHER" id="PTHR42978">
    <property type="entry name" value="QUORUM-QUENCHING LACTONASE YTNP-RELATED-RELATED"/>
    <property type="match status" value="1"/>
</dbReference>
<dbReference type="AlphaFoldDB" id="A0A916X7Z7"/>
<keyword evidence="4" id="KW-0862">Zinc</keyword>
<keyword evidence="8" id="KW-1185">Reference proteome</keyword>
<dbReference type="CDD" id="cd16277">
    <property type="entry name" value="metallo-hydrolase-like_MBL-fold"/>
    <property type="match status" value="1"/>
</dbReference>
<evidence type="ECO:0000256" key="1">
    <source>
        <dbReference type="ARBA" id="ARBA00007749"/>
    </source>
</evidence>
<reference evidence="7" key="1">
    <citation type="journal article" date="2014" name="Int. J. Syst. Evol. Microbiol.">
        <title>Complete genome sequence of Corynebacterium casei LMG S-19264T (=DSM 44701T), isolated from a smear-ripened cheese.</title>
        <authorList>
            <consortium name="US DOE Joint Genome Institute (JGI-PGF)"/>
            <person name="Walter F."/>
            <person name="Albersmeier A."/>
            <person name="Kalinowski J."/>
            <person name="Ruckert C."/>
        </authorList>
    </citation>
    <scope>NUCLEOTIDE SEQUENCE</scope>
    <source>
        <strain evidence="7">CGMCC 1.12919</strain>
    </source>
</reference>
<dbReference type="EMBL" id="BMGG01000001">
    <property type="protein sequence ID" value="GGC48096.1"/>
    <property type="molecule type" value="Genomic_DNA"/>
</dbReference>
<evidence type="ECO:0000313" key="7">
    <source>
        <dbReference type="EMBL" id="GGC48096.1"/>
    </source>
</evidence>
<dbReference type="SMART" id="SM00849">
    <property type="entry name" value="Lactamase_B"/>
    <property type="match status" value="1"/>
</dbReference>
<proteinExistence type="inferred from homology"/>
<feature type="domain" description="Metallo-beta-lactamase" evidence="6">
    <location>
        <begin position="62"/>
        <end position="291"/>
    </location>
</feature>
<evidence type="ECO:0000256" key="2">
    <source>
        <dbReference type="ARBA" id="ARBA00022723"/>
    </source>
</evidence>
<comment type="caution">
    <text evidence="7">The sequence shown here is derived from an EMBL/GenBank/DDBJ whole genome shotgun (WGS) entry which is preliminary data.</text>
</comment>